<dbReference type="EMBL" id="JBHSXM010000001">
    <property type="protein sequence ID" value="MFC6835490.1"/>
    <property type="molecule type" value="Genomic_DNA"/>
</dbReference>
<name>A0ABD5U7G9_9EURY</name>
<dbReference type="RefSeq" id="WP_304447190.1">
    <property type="nucleotide sequence ID" value="NZ_JARRAH010000001.1"/>
</dbReference>
<protein>
    <submittedName>
        <fullName evidence="2">Uncharacterized protein</fullName>
    </submittedName>
</protein>
<gene>
    <name evidence="2" type="ORF">ACFQHK_03090</name>
</gene>
<proteinExistence type="predicted"/>
<feature type="region of interest" description="Disordered" evidence="1">
    <location>
        <begin position="262"/>
        <end position="283"/>
    </location>
</feature>
<evidence type="ECO:0000313" key="2">
    <source>
        <dbReference type="EMBL" id="MFC6835490.1"/>
    </source>
</evidence>
<dbReference type="Proteomes" id="UP001596406">
    <property type="component" value="Unassembled WGS sequence"/>
</dbReference>
<accession>A0ABD5U7G9</accession>
<comment type="caution">
    <text evidence="2">The sequence shown here is derived from an EMBL/GenBank/DDBJ whole genome shotgun (WGS) entry which is preliminary data.</text>
</comment>
<dbReference type="SUPFAM" id="SSF53649">
    <property type="entry name" value="Alkaline phosphatase-like"/>
    <property type="match status" value="1"/>
</dbReference>
<reference evidence="2 3" key="1">
    <citation type="journal article" date="2019" name="Int. J. Syst. Evol. Microbiol.">
        <title>The Global Catalogue of Microorganisms (GCM) 10K type strain sequencing project: providing services to taxonomists for standard genome sequencing and annotation.</title>
        <authorList>
            <consortium name="The Broad Institute Genomics Platform"/>
            <consortium name="The Broad Institute Genome Sequencing Center for Infectious Disease"/>
            <person name="Wu L."/>
            <person name="Ma J."/>
        </authorList>
    </citation>
    <scope>NUCLEOTIDE SEQUENCE [LARGE SCALE GENOMIC DNA]</scope>
    <source>
        <strain evidence="2 3">PSRA2</strain>
    </source>
</reference>
<keyword evidence="3" id="KW-1185">Reference proteome</keyword>
<dbReference type="Gene3D" id="3.40.720.10">
    <property type="entry name" value="Alkaline Phosphatase, subunit A"/>
    <property type="match status" value="1"/>
</dbReference>
<dbReference type="InterPro" id="IPR017850">
    <property type="entry name" value="Alkaline_phosphatase_core_sf"/>
</dbReference>
<evidence type="ECO:0000313" key="3">
    <source>
        <dbReference type="Proteomes" id="UP001596406"/>
    </source>
</evidence>
<dbReference type="AlphaFoldDB" id="A0ABD5U7G9"/>
<sequence length="297" mass="33799">MSRIQSWINAVERATGVTSLEALWKVSEFALKIYNPGMNVYERDWDVLVILDACRPGMMRRIGPEYGFGDVETVWSIANMSNEWMERTFVDEYADEIARTAYVSGNPFTRNHEWDVATLEEVWTYGWDHEIKGVPARPVTDAALTTWRESEADRMIVHYMQPHFPSIPHPDVGEFGDLGDFGHGWNTVWGDAGEIIPEHVVREAYDDNLRYVLAEVNLLLDNIDAEHVSITADHANAMGEFGIWGHPRIVLHPSIRRVPWVEATGRGPGDHDPEPVPETDDITDAEIEERLEALGYK</sequence>
<evidence type="ECO:0000256" key="1">
    <source>
        <dbReference type="SAM" id="MobiDB-lite"/>
    </source>
</evidence>
<organism evidence="2 3">
    <name type="scientific">Halomarina ordinaria</name>
    <dbReference type="NCBI Taxonomy" id="3033939"/>
    <lineage>
        <taxon>Archaea</taxon>
        <taxon>Methanobacteriati</taxon>
        <taxon>Methanobacteriota</taxon>
        <taxon>Stenosarchaea group</taxon>
        <taxon>Halobacteria</taxon>
        <taxon>Halobacteriales</taxon>
        <taxon>Natronomonadaceae</taxon>
        <taxon>Halomarina</taxon>
    </lineage>
</organism>